<dbReference type="Pfam" id="PF22780">
    <property type="entry name" value="HI0933_like_1st"/>
    <property type="match status" value="1"/>
</dbReference>
<comment type="caution">
    <text evidence="6">The sequence shown here is derived from an EMBL/GenBank/DDBJ whole genome shotgun (WGS) entry which is preliminary data.</text>
</comment>
<feature type="domain" description="RsdA/BaiN/AoA(So)-like insert" evidence="5">
    <location>
        <begin position="188"/>
        <end position="349"/>
    </location>
</feature>
<dbReference type="PRINTS" id="PR00368">
    <property type="entry name" value="FADPNR"/>
</dbReference>
<dbReference type="InterPro" id="IPR023166">
    <property type="entry name" value="BaiN-like_dom_sf"/>
</dbReference>
<keyword evidence="2" id="KW-0285">Flavoprotein</keyword>
<dbReference type="InterPro" id="IPR057661">
    <property type="entry name" value="RsdA/BaiN/AoA(So)_Rossmann"/>
</dbReference>
<evidence type="ECO:0000256" key="3">
    <source>
        <dbReference type="ARBA" id="ARBA00022827"/>
    </source>
</evidence>
<evidence type="ECO:0000256" key="1">
    <source>
        <dbReference type="ARBA" id="ARBA00001974"/>
    </source>
</evidence>
<gene>
    <name evidence="6" type="ORF">GCM10011514_20840</name>
</gene>
<evidence type="ECO:0000313" key="7">
    <source>
        <dbReference type="Proteomes" id="UP000609064"/>
    </source>
</evidence>
<dbReference type="PANTHER" id="PTHR42887">
    <property type="entry name" value="OS12G0638800 PROTEIN"/>
    <property type="match status" value="1"/>
</dbReference>
<dbReference type="Gene3D" id="2.40.30.10">
    <property type="entry name" value="Translation factors"/>
    <property type="match status" value="1"/>
</dbReference>
<evidence type="ECO:0000256" key="2">
    <source>
        <dbReference type="ARBA" id="ARBA00022630"/>
    </source>
</evidence>
<comment type="cofactor">
    <cofactor evidence="1">
        <name>FAD</name>
        <dbReference type="ChEBI" id="CHEBI:57692"/>
    </cofactor>
</comment>
<dbReference type="AlphaFoldDB" id="A0A916YQP1"/>
<keyword evidence="7" id="KW-1185">Reference proteome</keyword>
<dbReference type="EMBL" id="BMKK01000004">
    <property type="protein sequence ID" value="GGD56589.1"/>
    <property type="molecule type" value="Genomic_DNA"/>
</dbReference>
<dbReference type="NCBIfam" id="TIGR00275">
    <property type="entry name" value="aminoacetone oxidase family FAD-binding enzyme"/>
    <property type="match status" value="1"/>
</dbReference>
<dbReference type="InterPro" id="IPR004792">
    <property type="entry name" value="BaiN-like"/>
</dbReference>
<evidence type="ECO:0000313" key="6">
    <source>
        <dbReference type="EMBL" id="GGD56589.1"/>
    </source>
</evidence>
<name>A0A916YQP1_9BACT</name>
<protein>
    <submittedName>
        <fullName evidence="6">Flavoprotein</fullName>
    </submittedName>
</protein>
<dbReference type="Pfam" id="PF03486">
    <property type="entry name" value="HI0933_like"/>
    <property type="match status" value="1"/>
</dbReference>
<dbReference type="RefSeq" id="WP_188766020.1">
    <property type="nucleotide sequence ID" value="NZ_BMKK01000004.1"/>
</dbReference>
<proteinExistence type="predicted"/>
<dbReference type="Gene3D" id="3.50.50.60">
    <property type="entry name" value="FAD/NAD(P)-binding domain"/>
    <property type="match status" value="1"/>
</dbReference>
<accession>A0A916YQP1</accession>
<feature type="domain" description="RsdA/BaiN/AoA(So)-like Rossmann fold-like" evidence="4">
    <location>
        <begin position="3"/>
        <end position="402"/>
    </location>
</feature>
<organism evidence="6 7">
    <name type="scientific">Emticicia aquatilis</name>
    <dbReference type="NCBI Taxonomy" id="1537369"/>
    <lineage>
        <taxon>Bacteria</taxon>
        <taxon>Pseudomonadati</taxon>
        <taxon>Bacteroidota</taxon>
        <taxon>Cytophagia</taxon>
        <taxon>Cytophagales</taxon>
        <taxon>Leadbetterellaceae</taxon>
        <taxon>Emticicia</taxon>
    </lineage>
</organism>
<evidence type="ECO:0000259" key="4">
    <source>
        <dbReference type="Pfam" id="PF03486"/>
    </source>
</evidence>
<dbReference type="SUPFAM" id="SSF160996">
    <property type="entry name" value="HI0933 insert domain-like"/>
    <property type="match status" value="1"/>
</dbReference>
<reference evidence="6" key="2">
    <citation type="submission" date="2020-09" db="EMBL/GenBank/DDBJ databases">
        <authorList>
            <person name="Sun Q."/>
            <person name="Zhou Y."/>
        </authorList>
    </citation>
    <scope>NUCLEOTIDE SEQUENCE</scope>
    <source>
        <strain evidence="6">CGMCC 1.15958</strain>
    </source>
</reference>
<dbReference type="PRINTS" id="PR00411">
    <property type="entry name" value="PNDRDTASEI"/>
</dbReference>
<sequence length="404" mass="45193">MYDIIVVGGGAAGFFAAINAAEKKKGLKIAILERGRDVLQKVKVSGGGRCNVTHACFEPEKLVKFYPRGENELLEPFKRFNPTNTIEWFESRGIKIKKEADGRMFPVSDSSQSIIDCLLGAARLNNIEILTNSRVEYFDYMPNEHSNWKLRVAGDRILYTKKLMIATGSDTAVWILLEKLKIKIVEPVPSLFTFNIKDEKLADLMGLSVPNAIINIQKTQFESNGPTLITHWGLSGPGILKLSAWAARELNASAYKFSIKVNWLGDKNIEAVRNYLHNQINTQQKKNVMANAEFGLPIRLWKNLCNAAQIGEFQKWAETGKKHIQRLVEQLTACTFEVNGKSTFKEEFVTAGGVDLSEVDFETYSLKQYPTLFMAGEVLNIDAITGGFNFQAAWTGGWIAAQNL</sequence>
<reference evidence="6" key="1">
    <citation type="journal article" date="2014" name="Int. J. Syst. Evol. Microbiol.">
        <title>Complete genome sequence of Corynebacterium casei LMG S-19264T (=DSM 44701T), isolated from a smear-ripened cheese.</title>
        <authorList>
            <consortium name="US DOE Joint Genome Institute (JGI-PGF)"/>
            <person name="Walter F."/>
            <person name="Albersmeier A."/>
            <person name="Kalinowski J."/>
            <person name="Ruckert C."/>
        </authorList>
    </citation>
    <scope>NUCLEOTIDE SEQUENCE</scope>
    <source>
        <strain evidence="6">CGMCC 1.15958</strain>
    </source>
</reference>
<dbReference type="PANTHER" id="PTHR42887:SF2">
    <property type="entry name" value="OS12G0638800 PROTEIN"/>
    <property type="match status" value="1"/>
</dbReference>
<dbReference type="InterPro" id="IPR055178">
    <property type="entry name" value="RsdA/BaiN/AoA(So)-like_dom"/>
</dbReference>
<dbReference type="SUPFAM" id="SSF51905">
    <property type="entry name" value="FAD/NAD(P)-binding domain"/>
    <property type="match status" value="1"/>
</dbReference>
<dbReference type="InterPro" id="IPR036188">
    <property type="entry name" value="FAD/NAD-bd_sf"/>
</dbReference>
<dbReference type="Gene3D" id="1.10.8.260">
    <property type="entry name" value="HI0933 insert domain-like"/>
    <property type="match status" value="1"/>
</dbReference>
<dbReference type="Proteomes" id="UP000609064">
    <property type="component" value="Unassembled WGS sequence"/>
</dbReference>
<evidence type="ECO:0000259" key="5">
    <source>
        <dbReference type="Pfam" id="PF22780"/>
    </source>
</evidence>
<keyword evidence="3" id="KW-0274">FAD</keyword>